<dbReference type="AlphaFoldDB" id="A0A7C5Y7F3"/>
<sequence length="707" mass="81218">MEGRLLDVVCRNDGVVIWVRNEKTVFKDFVKWMPSLYFAGPRDVLDELGKALEERYVVRNRLKRVLGIGWVDVLEVETPVSEKRFLADFVTSRWGSRGIQVFNVDLPASQEFLYRFDLAPIVTVEKRDGMFRAVESVENPFYDVSFLRVCFLKAVVGSGPLPSFTDVLRMVQLEIDGEKIVLEGGEETILMDFAKVLNDFDVDVVITEGGDSFLMRYLRYRAKLHGIVLRLGREEDPRSRGKSFSYMSYGRVYHSFSAFKLRGRLHIDADNSMLYRETGLHGVLEVARVVRVPVQDAARYTIGHCMTSLQYHQAFLNDVLIPADGGRPFYATGAELMHVDRGGWILDHRPGVYWNVGELDFHSLYPMLMVKNNISGETVNCRCCGGDDIPEIGYHVCRKWRGIVPRAVEKPLKRRLEYKKLFQETGNKIFKARSDALKWILVTSFGYLGYKKAKFGSREAHLAVCALARDTLLKSVRLAEEHGFKVLHGIVDCLWIWKENASEDDYRKFGEILEKEVNLPVGYEGTFQWIVFLESRKTPERPVNNRYFGVYTDGRIKCRGIEARRRDTPQLVKKMQLEMIGKLAEIRSRDEVDEKIRECEKIYRAYLKTLYLGGFDVEELAVKRSVSAPVNSYCKKLKHVEAAKMLEEMGAVVAPGESVKYVVKKTRGIPVQLLQSRDYDPDYYADFLRRSYETVVSPFLLYLGGGR</sequence>
<accession>A0A7C5Y7F3</accession>
<keyword evidence="5" id="KW-0239">DNA-directed DNA polymerase</keyword>
<dbReference type="GO" id="GO:0003677">
    <property type="term" value="F:DNA binding"/>
    <property type="evidence" value="ECO:0007669"/>
    <property type="project" value="UniProtKB-KW"/>
</dbReference>
<evidence type="ECO:0000259" key="8">
    <source>
        <dbReference type="Pfam" id="PF00136"/>
    </source>
</evidence>
<dbReference type="SUPFAM" id="SSF56672">
    <property type="entry name" value="DNA/RNA polymerases"/>
    <property type="match status" value="1"/>
</dbReference>
<keyword evidence="4" id="KW-0548">Nucleotidyltransferase</keyword>
<dbReference type="Pfam" id="PF03104">
    <property type="entry name" value="DNA_pol_B_exo1"/>
    <property type="match status" value="1"/>
</dbReference>
<proteinExistence type="inferred from homology"/>
<keyword evidence="6" id="KW-0238">DNA-binding</keyword>
<organism evidence="10">
    <name type="scientific">Caldiarchaeum subterraneum</name>
    <dbReference type="NCBI Taxonomy" id="311458"/>
    <lineage>
        <taxon>Archaea</taxon>
        <taxon>Nitrososphaerota</taxon>
        <taxon>Candidatus Caldarchaeales</taxon>
        <taxon>Candidatus Caldarchaeaceae</taxon>
        <taxon>Candidatus Caldarchaeum</taxon>
    </lineage>
</organism>
<evidence type="ECO:0000256" key="6">
    <source>
        <dbReference type="ARBA" id="ARBA00023125"/>
    </source>
</evidence>
<dbReference type="InterPro" id="IPR042087">
    <property type="entry name" value="DNA_pol_B_thumb"/>
</dbReference>
<evidence type="ECO:0000256" key="1">
    <source>
        <dbReference type="ARBA" id="ARBA00005755"/>
    </source>
</evidence>
<dbReference type="InterPro" id="IPR012337">
    <property type="entry name" value="RNaseH-like_sf"/>
</dbReference>
<feature type="domain" description="DNA-directed DNA polymerase family B multifunctional" evidence="8">
    <location>
        <begin position="341"/>
        <end position="683"/>
    </location>
</feature>
<dbReference type="PANTHER" id="PTHR10322">
    <property type="entry name" value="DNA POLYMERASE CATALYTIC SUBUNIT"/>
    <property type="match status" value="1"/>
</dbReference>
<evidence type="ECO:0000256" key="4">
    <source>
        <dbReference type="ARBA" id="ARBA00022695"/>
    </source>
</evidence>
<reference evidence="10" key="1">
    <citation type="journal article" date="2020" name="mSystems">
        <title>Genome- and Community-Level Interaction Insights into Carbon Utilization and Element Cycling Functions of Hydrothermarchaeota in Hydrothermal Sediment.</title>
        <authorList>
            <person name="Zhou Z."/>
            <person name="Liu Y."/>
            <person name="Xu W."/>
            <person name="Pan J."/>
            <person name="Luo Z.H."/>
            <person name="Li M."/>
        </authorList>
    </citation>
    <scope>NUCLEOTIDE SEQUENCE [LARGE SCALE GENOMIC DNA]</scope>
    <source>
        <strain evidence="10">SpSt-1084</strain>
    </source>
</reference>
<dbReference type="InterPro" id="IPR023211">
    <property type="entry name" value="DNA_pol_palm_dom_sf"/>
</dbReference>
<comment type="catalytic activity">
    <reaction evidence="7">
        <text>DNA(n) + a 2'-deoxyribonucleoside 5'-triphosphate = DNA(n+1) + diphosphate</text>
        <dbReference type="Rhea" id="RHEA:22508"/>
        <dbReference type="Rhea" id="RHEA-COMP:17339"/>
        <dbReference type="Rhea" id="RHEA-COMP:17340"/>
        <dbReference type="ChEBI" id="CHEBI:33019"/>
        <dbReference type="ChEBI" id="CHEBI:61560"/>
        <dbReference type="ChEBI" id="CHEBI:173112"/>
        <dbReference type="EC" id="2.7.7.7"/>
    </reaction>
</comment>
<dbReference type="InterPro" id="IPR006134">
    <property type="entry name" value="DNA-dir_DNA_pol_B_multi_dom"/>
</dbReference>
<gene>
    <name evidence="10" type="ORF">ENM42_02600</name>
</gene>
<comment type="caution">
    <text evidence="10">The sequence shown here is derived from an EMBL/GenBank/DDBJ whole genome shotgun (WGS) entry which is preliminary data.</text>
</comment>
<dbReference type="InterPro" id="IPR036397">
    <property type="entry name" value="RNaseH_sf"/>
</dbReference>
<dbReference type="InterPro" id="IPR006172">
    <property type="entry name" value="DNA-dir_DNA_pol_B"/>
</dbReference>
<evidence type="ECO:0000313" key="10">
    <source>
        <dbReference type="EMBL" id="HHR40699.1"/>
    </source>
</evidence>
<dbReference type="Gene3D" id="1.10.132.60">
    <property type="entry name" value="DNA polymerase family B, C-terminal domain"/>
    <property type="match status" value="1"/>
</dbReference>
<dbReference type="GO" id="GO:0000166">
    <property type="term" value="F:nucleotide binding"/>
    <property type="evidence" value="ECO:0007669"/>
    <property type="project" value="InterPro"/>
</dbReference>
<dbReference type="Gene3D" id="1.10.287.690">
    <property type="entry name" value="Helix hairpin bin"/>
    <property type="match status" value="1"/>
</dbReference>
<dbReference type="SMART" id="SM00486">
    <property type="entry name" value="POLBc"/>
    <property type="match status" value="1"/>
</dbReference>
<dbReference type="Pfam" id="PF00136">
    <property type="entry name" value="DNA_pol_B"/>
    <property type="match status" value="1"/>
</dbReference>
<evidence type="ECO:0000256" key="5">
    <source>
        <dbReference type="ARBA" id="ARBA00022932"/>
    </source>
</evidence>
<evidence type="ECO:0000256" key="2">
    <source>
        <dbReference type="ARBA" id="ARBA00012417"/>
    </source>
</evidence>
<dbReference type="InterPro" id="IPR043502">
    <property type="entry name" value="DNA/RNA_pol_sf"/>
</dbReference>
<dbReference type="InterPro" id="IPR050240">
    <property type="entry name" value="DNA_pol_type-B"/>
</dbReference>
<dbReference type="EC" id="2.7.7.7" evidence="2"/>
<keyword evidence="3" id="KW-0808">Transferase</keyword>
<evidence type="ECO:0000256" key="7">
    <source>
        <dbReference type="ARBA" id="ARBA00049244"/>
    </source>
</evidence>
<dbReference type="Gene3D" id="3.30.420.10">
    <property type="entry name" value="Ribonuclease H-like superfamily/Ribonuclease H"/>
    <property type="match status" value="1"/>
</dbReference>
<dbReference type="InterPro" id="IPR006133">
    <property type="entry name" value="DNA-dir_DNA_pol_B_exonuc"/>
</dbReference>
<dbReference type="GO" id="GO:0003887">
    <property type="term" value="F:DNA-directed DNA polymerase activity"/>
    <property type="evidence" value="ECO:0007669"/>
    <property type="project" value="UniProtKB-KW"/>
</dbReference>
<evidence type="ECO:0000256" key="3">
    <source>
        <dbReference type="ARBA" id="ARBA00022679"/>
    </source>
</evidence>
<dbReference type="Gene3D" id="3.90.1600.10">
    <property type="entry name" value="Palm domain of DNA polymerase"/>
    <property type="match status" value="1"/>
</dbReference>
<dbReference type="GO" id="GO:0006261">
    <property type="term" value="P:DNA-templated DNA replication"/>
    <property type="evidence" value="ECO:0007669"/>
    <property type="project" value="TreeGrafter"/>
</dbReference>
<evidence type="ECO:0000259" key="9">
    <source>
        <dbReference type="Pfam" id="PF03104"/>
    </source>
</evidence>
<feature type="domain" description="DNA-directed DNA polymerase family B exonuclease" evidence="9">
    <location>
        <begin position="173"/>
        <end position="269"/>
    </location>
</feature>
<dbReference type="EMBL" id="DRXS01000142">
    <property type="protein sequence ID" value="HHR40699.1"/>
    <property type="molecule type" value="Genomic_DNA"/>
</dbReference>
<protein>
    <recommendedName>
        <fullName evidence="2">DNA-directed DNA polymerase</fullName>
        <ecNumber evidence="2">2.7.7.7</ecNumber>
    </recommendedName>
</protein>
<name>A0A7C5Y7F3_CALS0</name>
<comment type="similarity">
    <text evidence="1">Belongs to the DNA polymerase type-B family.</text>
</comment>
<dbReference type="PANTHER" id="PTHR10322:SF23">
    <property type="entry name" value="DNA POLYMERASE DELTA CATALYTIC SUBUNIT"/>
    <property type="match status" value="1"/>
</dbReference>
<dbReference type="SUPFAM" id="SSF53098">
    <property type="entry name" value="Ribonuclease H-like"/>
    <property type="match status" value="1"/>
</dbReference>